<dbReference type="InterPro" id="IPR031165">
    <property type="entry name" value="GNAT_YJDJ"/>
</dbReference>
<dbReference type="Gene3D" id="3.40.630.30">
    <property type="match status" value="1"/>
</dbReference>
<organism evidence="2 4">
    <name type="scientific">Corynebacterium flavescens</name>
    <dbReference type="NCBI Taxonomy" id="28028"/>
    <lineage>
        <taxon>Bacteria</taxon>
        <taxon>Bacillati</taxon>
        <taxon>Actinomycetota</taxon>
        <taxon>Actinomycetes</taxon>
        <taxon>Mycobacteriales</taxon>
        <taxon>Corynebacteriaceae</taxon>
        <taxon>Corynebacterium</taxon>
    </lineage>
</organism>
<dbReference type="KEGG" id="cfc:CFLV_10530"/>
<dbReference type="InterPro" id="IPR016181">
    <property type="entry name" value="Acyl_CoA_acyltransferase"/>
</dbReference>
<evidence type="ECO:0000259" key="1">
    <source>
        <dbReference type="PROSITE" id="PS51729"/>
    </source>
</evidence>
<evidence type="ECO:0000313" key="2">
    <source>
        <dbReference type="EMBL" id="APT87551.1"/>
    </source>
</evidence>
<dbReference type="RefSeq" id="WP_075730485.1">
    <property type="nucleotide sequence ID" value="NZ_BJNB01000060.1"/>
</dbReference>
<proteinExistence type="predicted"/>
<accession>A0A1L7CNZ9</accession>
<name>A0A1L7CNZ9_CORFL</name>
<evidence type="ECO:0000313" key="4">
    <source>
        <dbReference type="Proteomes" id="UP000185479"/>
    </source>
</evidence>
<sequence>MNTTIEHQPEKSRFVIAVDGEEAGRAEYFDRGSKRDFHHTVIDEKFRGNGLSSTLITAVLDESRQADKKVIPSCPAVSHFIDKHEEYQDLL</sequence>
<dbReference type="AlphaFoldDB" id="A0A1L7CNZ9"/>
<reference evidence="3 5" key="2">
    <citation type="submission" date="2019-06" db="EMBL/GenBank/DDBJ databases">
        <title>Whole genome shotgun sequence of Corynebacterium flavescens NBRC 14136.</title>
        <authorList>
            <person name="Hosoyama A."/>
            <person name="Uohara A."/>
            <person name="Ohji S."/>
            <person name="Ichikawa N."/>
        </authorList>
    </citation>
    <scope>NUCLEOTIDE SEQUENCE [LARGE SCALE GENOMIC DNA]</scope>
    <source>
        <strain evidence="3 5">NBRC 14136</strain>
    </source>
</reference>
<evidence type="ECO:0000313" key="5">
    <source>
        <dbReference type="Proteomes" id="UP000315353"/>
    </source>
</evidence>
<dbReference type="GO" id="GO:0016740">
    <property type="term" value="F:transferase activity"/>
    <property type="evidence" value="ECO:0007669"/>
    <property type="project" value="UniProtKB-KW"/>
</dbReference>
<dbReference type="GeneID" id="82881116"/>
<dbReference type="PROSITE" id="PS51729">
    <property type="entry name" value="GNAT_YJDJ"/>
    <property type="match status" value="1"/>
</dbReference>
<keyword evidence="2" id="KW-0808">Transferase</keyword>
<gene>
    <name evidence="3" type="ORF">CFL01nite_23640</name>
    <name evidence="2" type="ORF">CFLV_10530</name>
</gene>
<dbReference type="Proteomes" id="UP000185479">
    <property type="component" value="Chromosome"/>
</dbReference>
<feature type="domain" description="N-acetyltransferase" evidence="1">
    <location>
        <begin position="6"/>
        <end position="91"/>
    </location>
</feature>
<keyword evidence="4" id="KW-1185">Reference proteome</keyword>
<dbReference type="SUPFAM" id="SSF55729">
    <property type="entry name" value="Acyl-CoA N-acyltransferases (Nat)"/>
    <property type="match status" value="1"/>
</dbReference>
<dbReference type="EMBL" id="BJNB01000060">
    <property type="protein sequence ID" value="GEB98869.1"/>
    <property type="molecule type" value="Genomic_DNA"/>
</dbReference>
<dbReference type="PANTHER" id="PTHR31435:SF10">
    <property type="entry name" value="BSR4717 PROTEIN"/>
    <property type="match status" value="1"/>
</dbReference>
<dbReference type="STRING" id="28028.CFLV_10530"/>
<evidence type="ECO:0000313" key="3">
    <source>
        <dbReference type="EMBL" id="GEB98869.1"/>
    </source>
</evidence>
<protein>
    <submittedName>
        <fullName evidence="2 3">Acetyltransferase</fullName>
    </submittedName>
</protein>
<dbReference type="Pfam" id="PF14542">
    <property type="entry name" value="Acetyltransf_CG"/>
    <property type="match status" value="1"/>
</dbReference>
<dbReference type="EMBL" id="CP009246">
    <property type="protein sequence ID" value="APT87551.1"/>
    <property type="molecule type" value="Genomic_DNA"/>
</dbReference>
<dbReference type="PANTHER" id="PTHR31435">
    <property type="entry name" value="PROTEIN NATD1"/>
    <property type="match status" value="1"/>
</dbReference>
<dbReference type="OrthoDB" id="5405911at2"/>
<dbReference type="InterPro" id="IPR045057">
    <property type="entry name" value="Gcn5-rel_NAT"/>
</dbReference>
<reference evidence="2 4" key="1">
    <citation type="submission" date="2014-08" db="EMBL/GenBank/DDBJ databases">
        <title>Complete genome sequence of Corynebacterium flavescens OJ8(T)(=DSM 20296(T)), isolated from cheese.</title>
        <authorList>
            <person name="Ruckert C."/>
            <person name="Albersmeier A."/>
            <person name="Winkler A."/>
            <person name="Kalinowski J."/>
        </authorList>
    </citation>
    <scope>NUCLEOTIDE SEQUENCE [LARGE SCALE GENOMIC DNA]</scope>
    <source>
        <strain evidence="2 4">OJ8</strain>
    </source>
</reference>
<dbReference type="Proteomes" id="UP000315353">
    <property type="component" value="Unassembled WGS sequence"/>
</dbReference>